<name>A0ABQ5G092_9ASTR</name>
<reference evidence="2" key="2">
    <citation type="submission" date="2022-01" db="EMBL/GenBank/DDBJ databases">
        <authorList>
            <person name="Yamashiro T."/>
            <person name="Shiraishi A."/>
            <person name="Satake H."/>
            <person name="Nakayama K."/>
        </authorList>
    </citation>
    <scope>NUCLEOTIDE SEQUENCE</scope>
</reference>
<dbReference type="EMBL" id="BQNB010017942">
    <property type="protein sequence ID" value="GJT68935.1"/>
    <property type="molecule type" value="Genomic_DNA"/>
</dbReference>
<comment type="caution">
    <text evidence="2">The sequence shown here is derived from an EMBL/GenBank/DDBJ whole genome shotgun (WGS) entry which is preliminary data.</text>
</comment>
<dbReference type="PANTHER" id="PTHR11439">
    <property type="entry name" value="GAG-POL-RELATED RETROTRANSPOSON"/>
    <property type="match status" value="1"/>
</dbReference>
<dbReference type="SUPFAM" id="SSF56672">
    <property type="entry name" value="DNA/RNA polymerases"/>
    <property type="match status" value="1"/>
</dbReference>
<evidence type="ECO:0000313" key="3">
    <source>
        <dbReference type="Proteomes" id="UP001151760"/>
    </source>
</evidence>
<dbReference type="PANTHER" id="PTHR11439:SF442">
    <property type="entry name" value="CYSTEINE-RICH RLK (RECEPTOR-LIKE PROTEIN KINASE) 8"/>
    <property type="match status" value="1"/>
</dbReference>
<organism evidence="2 3">
    <name type="scientific">Tanacetum coccineum</name>
    <dbReference type="NCBI Taxonomy" id="301880"/>
    <lineage>
        <taxon>Eukaryota</taxon>
        <taxon>Viridiplantae</taxon>
        <taxon>Streptophyta</taxon>
        <taxon>Embryophyta</taxon>
        <taxon>Tracheophyta</taxon>
        <taxon>Spermatophyta</taxon>
        <taxon>Magnoliopsida</taxon>
        <taxon>eudicotyledons</taxon>
        <taxon>Gunneridae</taxon>
        <taxon>Pentapetalae</taxon>
        <taxon>asterids</taxon>
        <taxon>campanulids</taxon>
        <taxon>Asterales</taxon>
        <taxon>Asteraceae</taxon>
        <taxon>Asteroideae</taxon>
        <taxon>Anthemideae</taxon>
        <taxon>Anthemidinae</taxon>
        <taxon>Tanacetum</taxon>
    </lineage>
</organism>
<accession>A0ABQ5G092</accession>
<feature type="domain" description="Reverse transcriptase Ty1/copia-type" evidence="1">
    <location>
        <begin position="70"/>
        <end position="107"/>
    </location>
</feature>
<dbReference type="Pfam" id="PF07727">
    <property type="entry name" value="RVT_2"/>
    <property type="match status" value="2"/>
</dbReference>
<dbReference type="InterPro" id="IPR013103">
    <property type="entry name" value="RVT_2"/>
</dbReference>
<gene>
    <name evidence="2" type="ORF">Tco_1028221</name>
</gene>
<keyword evidence="3" id="KW-1185">Reference proteome</keyword>
<dbReference type="CDD" id="cd09272">
    <property type="entry name" value="RNase_HI_RT_Ty1"/>
    <property type="match status" value="1"/>
</dbReference>
<sequence>MAFDETPPPSKTSPLVDYDLNEEEEIKVVEKKILENDIEDETLEIDKVVNIKESMNHPLENVIGNLNQRTLRLVAQGYHQQEGINYDETYAPVARLESIRILLAYAYQVYKLKKALYGLKQAPKTWYDRLKAFLIKHEYKMGMVDNTLLTKEKSSNLIIVQIYADDIIYGLTCQDMCDEFAKIMHDEFEMSMMGELNFFLGLQIKQMEDDIFFNQSKYIKEMLKKFGLEDSKPMKTPMSSDTKLTKHKEYDLVDSTKYRGMIGSLLYLTSSRPDIMFSVCLCARFQEAPKTSHLEAVNRIFRYIKGTTHIGLWYPKGTDIETVKQTALAISTTEAEYVSVGKACQQALWMKQALIDYGMCNNKGTIDLSKNPVQHSRTKHIEIHHHFLRDNVQKGHILVSSSTSESSATLNPTSEDLQGDALLHYDAEMELMNLILLSIPNDIYNSMDACTSAKDMWKRVKRLMMGTIQNKVDKETRSTNELDQYVAEPVKPYASRMEEIEELSANICLMARIQPADNTSDAG</sequence>
<proteinExistence type="predicted"/>
<evidence type="ECO:0000313" key="2">
    <source>
        <dbReference type="EMBL" id="GJT68935.1"/>
    </source>
</evidence>
<protein>
    <submittedName>
        <fullName evidence="2">Retrovirus-related pol polyprotein from transposon TNT 1-94</fullName>
    </submittedName>
</protein>
<reference evidence="2" key="1">
    <citation type="journal article" date="2022" name="Int. J. Mol. Sci.">
        <title>Draft Genome of Tanacetum Coccineum: Genomic Comparison of Closely Related Tanacetum-Family Plants.</title>
        <authorList>
            <person name="Yamashiro T."/>
            <person name="Shiraishi A."/>
            <person name="Nakayama K."/>
            <person name="Satake H."/>
        </authorList>
    </citation>
    <scope>NUCLEOTIDE SEQUENCE</scope>
</reference>
<dbReference type="Proteomes" id="UP001151760">
    <property type="component" value="Unassembled WGS sequence"/>
</dbReference>
<feature type="domain" description="Reverse transcriptase Ty1/copia-type" evidence="1">
    <location>
        <begin position="108"/>
        <end position="239"/>
    </location>
</feature>
<dbReference type="InterPro" id="IPR043502">
    <property type="entry name" value="DNA/RNA_pol_sf"/>
</dbReference>
<evidence type="ECO:0000259" key="1">
    <source>
        <dbReference type="Pfam" id="PF07727"/>
    </source>
</evidence>